<dbReference type="EMBL" id="BARW01027028">
    <property type="protein sequence ID" value="GAJ11940.1"/>
    <property type="molecule type" value="Genomic_DNA"/>
</dbReference>
<organism evidence="1">
    <name type="scientific">marine sediment metagenome</name>
    <dbReference type="NCBI Taxonomy" id="412755"/>
    <lineage>
        <taxon>unclassified sequences</taxon>
        <taxon>metagenomes</taxon>
        <taxon>ecological metagenomes</taxon>
    </lineage>
</organism>
<dbReference type="Gene3D" id="2.60.120.200">
    <property type="match status" value="1"/>
</dbReference>
<reference evidence="1" key="1">
    <citation type="journal article" date="2014" name="Front. Microbiol.">
        <title>High frequency of phylogenetically diverse reductive dehalogenase-homologous genes in deep subseafloor sedimentary metagenomes.</title>
        <authorList>
            <person name="Kawai M."/>
            <person name="Futagami T."/>
            <person name="Toyoda A."/>
            <person name="Takaki Y."/>
            <person name="Nishi S."/>
            <person name="Hori S."/>
            <person name="Arai W."/>
            <person name="Tsubouchi T."/>
            <person name="Morono Y."/>
            <person name="Uchiyama I."/>
            <person name="Ito T."/>
            <person name="Fujiyama A."/>
            <person name="Inagaki F."/>
            <person name="Takami H."/>
        </authorList>
    </citation>
    <scope>NUCLEOTIDE SEQUENCE</scope>
    <source>
        <strain evidence="1">Expedition CK06-06</strain>
    </source>
</reference>
<comment type="caution">
    <text evidence="1">The sequence shown here is derived from an EMBL/GenBank/DDBJ whole genome shotgun (WGS) entry which is preliminary data.</text>
</comment>
<sequence>WKQLSGAGSISAQVLSVQNTDPWAKCGVMIRETLDPGSEFAAVYIAPGNGCRFQARLTPGSSATSDTGVETPEQTAITAPYWVKIERDAAGNFNGYYSSDGISWQAMTWNPQRISMPQNVYIGLALTSHNVNVFCEAGFSNVQTTGTVTPMIWAHEAIGATMATNDAEPMYVALNGSAVVFHDNPNAALIDTWTQWNIDLQAFADQGVNLANVNTIAIGFGDKKNPQPGGSGTAYFDNIRLYRPAP</sequence>
<feature type="non-terminal residue" evidence="1">
    <location>
        <position position="1"/>
    </location>
</feature>
<dbReference type="AlphaFoldDB" id="X1VR84"/>
<gene>
    <name evidence="1" type="ORF">S12H4_43949</name>
</gene>
<protein>
    <submittedName>
        <fullName evidence="1">Uncharacterized protein</fullName>
    </submittedName>
</protein>
<evidence type="ECO:0000313" key="1">
    <source>
        <dbReference type="EMBL" id="GAJ11940.1"/>
    </source>
</evidence>
<accession>X1VR84</accession>
<dbReference type="Gene3D" id="2.60.120.430">
    <property type="entry name" value="Galactose-binding lectin"/>
    <property type="match status" value="1"/>
</dbReference>
<proteinExistence type="predicted"/>
<name>X1VR84_9ZZZZ</name>